<evidence type="ECO:0000313" key="3">
    <source>
        <dbReference type="Proteomes" id="UP000887116"/>
    </source>
</evidence>
<dbReference type="Proteomes" id="UP000887116">
    <property type="component" value="Unassembled WGS sequence"/>
</dbReference>
<feature type="region of interest" description="Disordered" evidence="1">
    <location>
        <begin position="95"/>
        <end position="128"/>
    </location>
</feature>
<dbReference type="EMBL" id="BMAO01007827">
    <property type="protein sequence ID" value="GFR18786.1"/>
    <property type="molecule type" value="Genomic_DNA"/>
</dbReference>
<dbReference type="AlphaFoldDB" id="A0A8X6JU11"/>
<reference evidence="2" key="1">
    <citation type="submission" date="2020-07" db="EMBL/GenBank/DDBJ databases">
        <title>Multicomponent nature underlies the extraordinary mechanical properties of spider dragline silk.</title>
        <authorList>
            <person name="Kono N."/>
            <person name="Nakamura H."/>
            <person name="Mori M."/>
            <person name="Yoshida Y."/>
            <person name="Ohtoshi R."/>
            <person name="Malay A.D."/>
            <person name="Moran D.A.P."/>
            <person name="Tomita M."/>
            <person name="Numata K."/>
            <person name="Arakawa K."/>
        </authorList>
    </citation>
    <scope>NUCLEOTIDE SEQUENCE</scope>
</reference>
<protein>
    <submittedName>
        <fullName evidence="2">Uncharacterized protein</fullName>
    </submittedName>
</protein>
<organism evidence="2 3">
    <name type="scientific">Trichonephila clavata</name>
    <name type="common">Joro spider</name>
    <name type="synonym">Nephila clavata</name>
    <dbReference type="NCBI Taxonomy" id="2740835"/>
    <lineage>
        <taxon>Eukaryota</taxon>
        <taxon>Metazoa</taxon>
        <taxon>Ecdysozoa</taxon>
        <taxon>Arthropoda</taxon>
        <taxon>Chelicerata</taxon>
        <taxon>Arachnida</taxon>
        <taxon>Araneae</taxon>
        <taxon>Araneomorphae</taxon>
        <taxon>Entelegynae</taxon>
        <taxon>Araneoidea</taxon>
        <taxon>Nephilidae</taxon>
        <taxon>Trichonephila</taxon>
    </lineage>
</organism>
<feature type="non-terminal residue" evidence="2">
    <location>
        <position position="1"/>
    </location>
</feature>
<evidence type="ECO:0000313" key="2">
    <source>
        <dbReference type="EMBL" id="GFR18786.1"/>
    </source>
</evidence>
<keyword evidence="3" id="KW-1185">Reference proteome</keyword>
<gene>
    <name evidence="2" type="ORF">TNCT_526691</name>
</gene>
<sequence>MSWSTSTDNFGSDHFPIIINYKRTNSSTTNNFRQKTNWNKFINLIQQKLNLDENINIDVVEEIRKAQILSQESEKNQINSRAPWWTAACGIMPRREGSRESCSPRASASHDNRQRRRHSLPRDVARTQPGLLVQDRALDLNDPDNITSRNRNVEDNRQIEAADEVDMEPVPGPFGDVEQNVAPVPVCSEYSTEYQLFARFFFLAV</sequence>
<comment type="caution">
    <text evidence="2">The sequence shown here is derived from an EMBL/GenBank/DDBJ whole genome shotgun (WGS) entry which is preliminary data.</text>
</comment>
<evidence type="ECO:0000256" key="1">
    <source>
        <dbReference type="SAM" id="MobiDB-lite"/>
    </source>
</evidence>
<name>A0A8X6JU11_TRICU</name>
<accession>A0A8X6JU11</accession>
<proteinExistence type="predicted"/>